<evidence type="ECO:0000256" key="5">
    <source>
        <dbReference type="SAM" id="MobiDB-lite"/>
    </source>
</evidence>
<dbReference type="OrthoDB" id="7252896at2"/>
<dbReference type="Gene3D" id="1.10.357.10">
    <property type="entry name" value="Tetracycline Repressor, domain 2"/>
    <property type="match status" value="1"/>
</dbReference>
<dbReference type="InterPro" id="IPR050109">
    <property type="entry name" value="HTH-type_TetR-like_transc_reg"/>
</dbReference>
<dbReference type="Proteomes" id="UP000244173">
    <property type="component" value="Chromosome"/>
</dbReference>
<feature type="domain" description="HTH tetR-type" evidence="6">
    <location>
        <begin position="20"/>
        <end position="80"/>
    </location>
</feature>
<dbReference type="GO" id="GO:0000976">
    <property type="term" value="F:transcription cis-regulatory region binding"/>
    <property type="evidence" value="ECO:0007669"/>
    <property type="project" value="TreeGrafter"/>
</dbReference>
<proteinExistence type="predicted"/>
<keyword evidence="8" id="KW-1185">Reference proteome</keyword>
<gene>
    <name evidence="7" type="ORF">DAI18_14705</name>
</gene>
<dbReference type="InterPro" id="IPR001647">
    <property type="entry name" value="HTH_TetR"/>
</dbReference>
<dbReference type="InterPro" id="IPR036271">
    <property type="entry name" value="Tet_transcr_reg_TetR-rel_C_sf"/>
</dbReference>
<keyword evidence="3" id="KW-0804">Transcription</keyword>
<dbReference type="GO" id="GO:0003700">
    <property type="term" value="F:DNA-binding transcription factor activity"/>
    <property type="evidence" value="ECO:0007669"/>
    <property type="project" value="TreeGrafter"/>
</dbReference>
<name>A0A2S0PCP7_9NEIS</name>
<keyword evidence="1" id="KW-0805">Transcription regulation</keyword>
<dbReference type="AlphaFoldDB" id="A0A2S0PCP7"/>
<evidence type="ECO:0000256" key="3">
    <source>
        <dbReference type="ARBA" id="ARBA00023163"/>
    </source>
</evidence>
<dbReference type="Pfam" id="PF00440">
    <property type="entry name" value="TetR_N"/>
    <property type="match status" value="1"/>
</dbReference>
<dbReference type="PROSITE" id="PS50977">
    <property type="entry name" value="HTH_TETR_2"/>
    <property type="match status" value="1"/>
</dbReference>
<dbReference type="PANTHER" id="PTHR30055">
    <property type="entry name" value="HTH-TYPE TRANSCRIPTIONAL REGULATOR RUTR"/>
    <property type="match status" value="1"/>
</dbReference>
<dbReference type="PRINTS" id="PR00455">
    <property type="entry name" value="HTHTETR"/>
</dbReference>
<reference evidence="7 8" key="1">
    <citation type="submission" date="2018-04" db="EMBL/GenBank/DDBJ databases">
        <title>Denitrifier Microvirgula.</title>
        <authorList>
            <person name="Anderson E."/>
            <person name="Jang J."/>
            <person name="Ishii S."/>
        </authorList>
    </citation>
    <scope>NUCLEOTIDE SEQUENCE [LARGE SCALE GENOMIC DNA]</scope>
    <source>
        <strain evidence="7 8">BE2.4</strain>
    </source>
</reference>
<dbReference type="SUPFAM" id="SSF48498">
    <property type="entry name" value="Tetracyclin repressor-like, C-terminal domain"/>
    <property type="match status" value="1"/>
</dbReference>
<dbReference type="EMBL" id="CP028519">
    <property type="protein sequence ID" value="AVY95154.1"/>
    <property type="molecule type" value="Genomic_DNA"/>
</dbReference>
<dbReference type="SUPFAM" id="SSF46689">
    <property type="entry name" value="Homeodomain-like"/>
    <property type="match status" value="1"/>
</dbReference>
<feature type="region of interest" description="Disordered" evidence="5">
    <location>
        <begin position="1"/>
        <end position="21"/>
    </location>
</feature>
<evidence type="ECO:0000313" key="8">
    <source>
        <dbReference type="Proteomes" id="UP000244173"/>
    </source>
</evidence>
<dbReference type="PANTHER" id="PTHR30055:SF238">
    <property type="entry name" value="MYCOFACTOCIN BIOSYNTHESIS TRANSCRIPTIONAL REGULATOR MFTR-RELATED"/>
    <property type="match status" value="1"/>
</dbReference>
<evidence type="ECO:0000256" key="4">
    <source>
        <dbReference type="PROSITE-ProRule" id="PRU00335"/>
    </source>
</evidence>
<dbReference type="STRING" id="1122240.GCA_000620105_03531"/>
<sequence length="216" mass="23166">MPCVDPANPSSRSSRAESQARTRERLIEAARQLLVSHGFGGTSIRDIAERAGFSQGAFYSNFSGKEDILLELLRRYMEDEAAQLSAVLDRSGDAADAMLAGLELWAAELDRETDWAMLSIELQLHAQRSPAFAVAFLGVWEAHRHALGQLLTRLFHGLGRQLPAEPSALAAGFMAMAHGLALQRLSAPDGPGDCVLMVFLRGLIAGAAPRGDGPGC</sequence>
<accession>A0A2S0PCP7</accession>
<feature type="DNA-binding region" description="H-T-H motif" evidence="4">
    <location>
        <begin position="43"/>
        <end position="62"/>
    </location>
</feature>
<protein>
    <submittedName>
        <fullName evidence="7">TetR/AcrR family transcriptional regulator</fullName>
    </submittedName>
</protein>
<evidence type="ECO:0000256" key="2">
    <source>
        <dbReference type="ARBA" id="ARBA00023125"/>
    </source>
</evidence>
<organism evidence="7 8">
    <name type="scientific">Microvirgula aerodenitrificans</name>
    <dbReference type="NCBI Taxonomy" id="57480"/>
    <lineage>
        <taxon>Bacteria</taxon>
        <taxon>Pseudomonadati</taxon>
        <taxon>Pseudomonadota</taxon>
        <taxon>Betaproteobacteria</taxon>
        <taxon>Neisseriales</taxon>
        <taxon>Aquaspirillaceae</taxon>
        <taxon>Microvirgula</taxon>
    </lineage>
</organism>
<keyword evidence="2 4" id="KW-0238">DNA-binding</keyword>
<evidence type="ECO:0000256" key="1">
    <source>
        <dbReference type="ARBA" id="ARBA00023015"/>
    </source>
</evidence>
<dbReference type="InterPro" id="IPR009057">
    <property type="entry name" value="Homeodomain-like_sf"/>
</dbReference>
<evidence type="ECO:0000313" key="7">
    <source>
        <dbReference type="EMBL" id="AVY95154.1"/>
    </source>
</evidence>
<evidence type="ECO:0000259" key="6">
    <source>
        <dbReference type="PROSITE" id="PS50977"/>
    </source>
</evidence>
<dbReference type="KEGG" id="maer:DAI18_14705"/>